<evidence type="ECO:0000313" key="2">
    <source>
        <dbReference type="WBParaSite" id="jg616"/>
    </source>
</evidence>
<proteinExistence type="predicted"/>
<evidence type="ECO:0000313" key="1">
    <source>
        <dbReference type="Proteomes" id="UP000887574"/>
    </source>
</evidence>
<sequence>MTNNPTVIIGDSVAQSFSRNRKGFFNLVKPDKEVLETVSDLYFGPLVENIIIWVGHEQLHTGRCLSEVLDQLKEVLTYLRRYKQIQIILLAPPLVPVAHSE</sequence>
<name>A0A915EFK8_9BILA</name>
<organism evidence="1 2">
    <name type="scientific">Ditylenchus dipsaci</name>
    <dbReference type="NCBI Taxonomy" id="166011"/>
    <lineage>
        <taxon>Eukaryota</taxon>
        <taxon>Metazoa</taxon>
        <taxon>Ecdysozoa</taxon>
        <taxon>Nematoda</taxon>
        <taxon>Chromadorea</taxon>
        <taxon>Rhabditida</taxon>
        <taxon>Tylenchina</taxon>
        <taxon>Tylenchomorpha</taxon>
        <taxon>Sphaerularioidea</taxon>
        <taxon>Anguinidae</taxon>
        <taxon>Anguininae</taxon>
        <taxon>Ditylenchus</taxon>
    </lineage>
</organism>
<dbReference type="Proteomes" id="UP000887574">
    <property type="component" value="Unplaced"/>
</dbReference>
<protein>
    <submittedName>
        <fullName evidence="2">Uncharacterized protein</fullName>
    </submittedName>
</protein>
<dbReference type="AlphaFoldDB" id="A0A915EFK8"/>
<dbReference type="WBParaSite" id="jg616">
    <property type="protein sequence ID" value="jg616"/>
    <property type="gene ID" value="jg616"/>
</dbReference>
<keyword evidence="1" id="KW-1185">Reference proteome</keyword>
<reference evidence="2" key="1">
    <citation type="submission" date="2022-11" db="UniProtKB">
        <authorList>
            <consortium name="WormBaseParasite"/>
        </authorList>
    </citation>
    <scope>IDENTIFICATION</scope>
</reference>
<accession>A0A915EFK8</accession>